<dbReference type="Pfam" id="PF13302">
    <property type="entry name" value="Acetyltransf_3"/>
    <property type="match status" value="1"/>
</dbReference>
<dbReference type="SUPFAM" id="SSF55729">
    <property type="entry name" value="Acyl-CoA N-acyltransferases (Nat)"/>
    <property type="match status" value="1"/>
</dbReference>
<gene>
    <name evidence="2" type="ORF">JCM19274_4021</name>
</gene>
<dbReference type="STRING" id="221126.SAMN04489722_11553"/>
<dbReference type="Proteomes" id="UP000029643">
    <property type="component" value="Unassembled WGS sequence"/>
</dbReference>
<protein>
    <submittedName>
        <fullName evidence="2">Acetyltransferase</fullName>
    </submittedName>
</protein>
<proteinExistence type="predicted"/>
<dbReference type="PANTHER" id="PTHR43610">
    <property type="entry name" value="BLL6696 PROTEIN"/>
    <property type="match status" value="1"/>
</dbReference>
<organism evidence="2 3">
    <name type="scientific">Algibacter lectus</name>
    <dbReference type="NCBI Taxonomy" id="221126"/>
    <lineage>
        <taxon>Bacteria</taxon>
        <taxon>Pseudomonadati</taxon>
        <taxon>Bacteroidota</taxon>
        <taxon>Flavobacteriia</taxon>
        <taxon>Flavobacteriales</taxon>
        <taxon>Flavobacteriaceae</taxon>
        <taxon>Algibacter</taxon>
    </lineage>
</organism>
<dbReference type="InterPro" id="IPR000182">
    <property type="entry name" value="GNAT_dom"/>
</dbReference>
<evidence type="ECO:0000313" key="3">
    <source>
        <dbReference type="Proteomes" id="UP000029643"/>
    </source>
</evidence>
<reference evidence="2 3" key="1">
    <citation type="journal article" date="2014" name="Genome Announc.">
        <title>Draft Genome Sequences of Marine Flavobacterium Algibacter lectus Strains SS8 and NR4.</title>
        <authorList>
            <person name="Takatani N."/>
            <person name="Nakanishi M."/>
            <person name="Meirelles P."/>
            <person name="Mino S."/>
            <person name="Suda W."/>
            <person name="Oshima K."/>
            <person name="Hattori M."/>
            <person name="Ohkuma M."/>
            <person name="Hosokawa M."/>
            <person name="Miyashita K."/>
            <person name="Thompson F.L."/>
            <person name="Niwa A."/>
            <person name="Sawabe T."/>
            <person name="Sawabe T."/>
        </authorList>
    </citation>
    <scope>NUCLEOTIDE SEQUENCE [LARGE SCALE GENOMIC DNA]</scope>
    <source>
        <strain evidence="3">JCM19274</strain>
    </source>
</reference>
<dbReference type="AlphaFoldDB" id="A0A090X760"/>
<dbReference type="InterPro" id="IPR016181">
    <property type="entry name" value="Acyl_CoA_acyltransferase"/>
</dbReference>
<evidence type="ECO:0000259" key="1">
    <source>
        <dbReference type="Pfam" id="PF13302"/>
    </source>
</evidence>
<accession>A0A090X760</accession>
<keyword evidence="2" id="KW-0808">Transferase</keyword>
<sequence>MARAFYYNHILINTQYFKRFDNFMNTPTLENNRVKLSLLTLNNYSEILKIGQQENLVLYSPSKIATPEDLKNYTATAVAGYQNETVIPFIIFDKQTNAYAGTTRFAHIDWHNKVLHIGWTWIGHEFQGTGLNMNMKFLMLQYAFEVLKFDKVEFRADERNIASRKAIEKIGGTLEGLLRKDMLMLDGFKRSSCCYGILNEEWPAIKTSIFKDFE</sequence>
<dbReference type="EMBL" id="BBNU01000030">
    <property type="protein sequence ID" value="GAL82467.1"/>
    <property type="molecule type" value="Genomic_DNA"/>
</dbReference>
<evidence type="ECO:0000313" key="2">
    <source>
        <dbReference type="EMBL" id="GAL82467.1"/>
    </source>
</evidence>
<dbReference type="GO" id="GO:0016747">
    <property type="term" value="F:acyltransferase activity, transferring groups other than amino-acyl groups"/>
    <property type="evidence" value="ECO:0007669"/>
    <property type="project" value="InterPro"/>
</dbReference>
<dbReference type="Gene3D" id="3.40.630.30">
    <property type="match status" value="1"/>
</dbReference>
<comment type="caution">
    <text evidence="2">The sequence shown here is derived from an EMBL/GenBank/DDBJ whole genome shotgun (WGS) entry which is preliminary data.</text>
</comment>
<dbReference type="PANTHER" id="PTHR43610:SF1">
    <property type="entry name" value="N-ACETYLTRANSFERASE DOMAIN-CONTAINING PROTEIN"/>
    <property type="match status" value="1"/>
</dbReference>
<name>A0A090X760_9FLAO</name>
<feature type="domain" description="N-acetyltransferase" evidence="1">
    <location>
        <begin position="33"/>
        <end position="172"/>
    </location>
</feature>